<protein>
    <submittedName>
        <fullName evidence="1">Uncharacterized protein</fullName>
    </submittedName>
</protein>
<proteinExistence type="predicted"/>
<dbReference type="KEGG" id="cmah:C1I91_04350"/>
<dbReference type="AlphaFoldDB" id="A0A3R5U7M9"/>
<dbReference type="RefSeq" id="WP_128211468.1">
    <property type="nucleotide sequence ID" value="NZ_CP025746.1"/>
</dbReference>
<sequence length="226" mass="25982">MEKNSESKKYKKTNIKKEIRINKKCKVFSQSLINKAEVYASCVGVSKEVCIVYLLSNQCIKYCHDKTSFVTNWCHLRPREMEGLDSENGVSESLNEEFSIYLSKELYEKLIRIKNELGDEVRKYLKKKEVYVIELDLLIRNMLAMELNIKPELPSGKYEDVLSKQIHPNLSAILLERIEVIAKGIGISKNELIANAIADYVGENYGYYDYNTYGDGTGNQHCGAWL</sequence>
<dbReference type="EMBL" id="CP025746">
    <property type="protein sequence ID" value="QAA30958.1"/>
    <property type="molecule type" value="Genomic_DNA"/>
</dbReference>
<evidence type="ECO:0000313" key="2">
    <source>
        <dbReference type="Proteomes" id="UP000286268"/>
    </source>
</evidence>
<keyword evidence="2" id="KW-1185">Reference proteome</keyword>
<name>A0A3R5U7M9_9CLOT</name>
<evidence type="ECO:0000313" key="1">
    <source>
        <dbReference type="EMBL" id="QAA30958.1"/>
    </source>
</evidence>
<organism evidence="1 2">
    <name type="scientific">Clostridium manihotivorum</name>
    <dbReference type="NCBI Taxonomy" id="2320868"/>
    <lineage>
        <taxon>Bacteria</taxon>
        <taxon>Bacillati</taxon>
        <taxon>Bacillota</taxon>
        <taxon>Clostridia</taxon>
        <taxon>Eubacteriales</taxon>
        <taxon>Clostridiaceae</taxon>
        <taxon>Clostridium</taxon>
    </lineage>
</organism>
<reference evidence="1 2" key="1">
    <citation type="submission" date="2018-01" db="EMBL/GenBank/DDBJ databases">
        <title>Genome Sequencing and Assembly of Anaerobacter polyendosporus strain CT4.</title>
        <authorList>
            <person name="Tachaapaikoon C."/>
            <person name="Sutheeworapong S."/>
            <person name="Jenjaroenpun P."/>
            <person name="Wongsurawat T."/>
            <person name="Nookeaw I."/>
            <person name="Cheawchanlertfa P."/>
            <person name="Kosugi A."/>
            <person name="Cheevadhanarak S."/>
            <person name="Ratanakhanokchai K."/>
        </authorList>
    </citation>
    <scope>NUCLEOTIDE SEQUENCE [LARGE SCALE GENOMIC DNA]</scope>
    <source>
        <strain evidence="1 2">CT4</strain>
    </source>
</reference>
<dbReference type="Proteomes" id="UP000286268">
    <property type="component" value="Chromosome"/>
</dbReference>
<accession>A0A3R5U7M9</accession>
<gene>
    <name evidence="1" type="ORF">C1I91_04350</name>
</gene>